<keyword evidence="8" id="KW-1185">Reference proteome</keyword>
<reference evidence="9" key="3">
    <citation type="journal article" date="2013" name="Genome Biol. Evol.">
        <title>Punctuated emergences of genetic and phenotypic innovations in eumetazoan, bilaterian, euteleostome, and hominidae ancestors.</title>
        <authorList>
            <person name="Wenger Y."/>
            <person name="Galliot B."/>
        </authorList>
    </citation>
    <scope>NUCLEOTIDE SEQUENCE</scope>
</reference>
<dbReference type="InterPro" id="IPR036638">
    <property type="entry name" value="HLH_DNA-bd_sf"/>
</dbReference>
<evidence type="ECO:0000313" key="9">
    <source>
        <dbReference type="RefSeq" id="NP_001296673.1"/>
    </source>
</evidence>
<dbReference type="PANTHER" id="PTHR23349:SF108">
    <property type="entry name" value="BHLH DOMAIN-CONTAINING PROTEIN"/>
    <property type="match status" value="1"/>
</dbReference>
<dbReference type="GO" id="GO:0005634">
    <property type="term" value="C:nucleus"/>
    <property type="evidence" value="ECO:0007669"/>
    <property type="project" value="UniProtKB-SubCell"/>
</dbReference>
<name>Q25179_HYDVU</name>
<dbReference type="Pfam" id="PF00010">
    <property type="entry name" value="HLH"/>
    <property type="match status" value="1"/>
</dbReference>
<evidence type="ECO:0000313" key="7">
    <source>
        <dbReference type="EMBL" id="AAA93012.1"/>
    </source>
</evidence>
<dbReference type="PROSITE" id="PS50888">
    <property type="entry name" value="BHLH"/>
    <property type="match status" value="1"/>
</dbReference>
<dbReference type="Gene3D" id="4.10.280.10">
    <property type="entry name" value="Helix-loop-helix DNA-binding domain"/>
    <property type="match status" value="1"/>
</dbReference>
<dbReference type="CDD" id="cd11418">
    <property type="entry name" value="bHLH_TS_ASCL"/>
    <property type="match status" value="1"/>
</dbReference>
<reference evidence="7 9" key="1">
    <citation type="journal article" date="1995" name="Development">
        <title>Evolutionary conservation of a cell fate specification gene: the Hydra achaete-scute homolog has proneural activity in Drosophila.</title>
        <authorList>
            <person name="Grens A."/>
            <person name="Mason E."/>
            <person name="Marsh J.L."/>
            <person name="Bode H.R."/>
        </authorList>
    </citation>
    <scope>NUCLEOTIDE SEQUENCE</scope>
    <source>
        <strain evidence="7">UCI</strain>
    </source>
</reference>
<dbReference type="InterPro" id="IPR050283">
    <property type="entry name" value="E-box_TF_Regulators"/>
</dbReference>
<keyword evidence="4" id="KW-0539">Nucleus</keyword>
<dbReference type="Proteomes" id="UP001652625">
    <property type="component" value="Chromosome 12"/>
</dbReference>
<dbReference type="PANTHER" id="PTHR23349">
    <property type="entry name" value="BASIC HELIX-LOOP-HELIX TRANSCRIPTION FACTOR, TWIST"/>
    <property type="match status" value="1"/>
</dbReference>
<dbReference type="FunFam" id="4.10.280.10:FF:000029">
    <property type="entry name" value="Achaete-scute family bHLH transcription factor 1"/>
    <property type="match status" value="1"/>
</dbReference>
<feature type="region of interest" description="Disordered" evidence="5">
    <location>
        <begin position="126"/>
        <end position="149"/>
    </location>
</feature>
<organism evidence="7">
    <name type="scientific">Hydra vulgaris</name>
    <name type="common">Hydra</name>
    <name type="synonym">Hydra attenuata</name>
    <dbReference type="NCBI Taxonomy" id="6087"/>
    <lineage>
        <taxon>Eukaryota</taxon>
        <taxon>Metazoa</taxon>
        <taxon>Cnidaria</taxon>
        <taxon>Hydrozoa</taxon>
        <taxon>Hydroidolina</taxon>
        <taxon>Anthoathecata</taxon>
        <taxon>Aplanulata</taxon>
        <taxon>Hydridae</taxon>
        <taxon>Hydra</taxon>
    </lineage>
</organism>
<dbReference type="RefSeq" id="NP_001296673.1">
    <property type="nucleotide sequence ID" value="NM_001309744.1"/>
</dbReference>
<dbReference type="InterPro" id="IPR011598">
    <property type="entry name" value="bHLH_dom"/>
</dbReference>
<evidence type="ECO:0000256" key="2">
    <source>
        <dbReference type="ARBA" id="ARBA00022902"/>
    </source>
</evidence>
<dbReference type="GO" id="GO:0000977">
    <property type="term" value="F:RNA polymerase II transcription regulatory region sequence-specific DNA binding"/>
    <property type="evidence" value="ECO:0007669"/>
    <property type="project" value="TreeGrafter"/>
</dbReference>
<feature type="domain" description="BHLH" evidence="6">
    <location>
        <begin position="64"/>
        <end position="116"/>
    </location>
</feature>
<dbReference type="GO" id="GO:0046983">
    <property type="term" value="F:protein dimerization activity"/>
    <property type="evidence" value="ECO:0007669"/>
    <property type="project" value="InterPro"/>
</dbReference>
<keyword evidence="2" id="KW-0524">Neurogenesis</keyword>
<sequence>MQLLFPRPLLNEHMVINNQLFTKYEQINGYTSTVICHPWSSENGGGKFRRRRSSHSVVANMDPAAVARRNERERNRVKQVNDGFDELRQRVPFLPDKKKLSKVEILRCAALYIRDLKDILEEYDCNNSSKNKRSSSECNSSRDSNSGDEDDILRTEMLNLSTDQLLVKSKLRCLNINDRNTKCRK</sequence>
<dbReference type="GeneID" id="100215172"/>
<dbReference type="OrthoDB" id="5970049at2759"/>
<dbReference type="EMBL" id="U36275">
    <property type="protein sequence ID" value="AAA93012.1"/>
    <property type="molecule type" value="mRNA"/>
</dbReference>
<protein>
    <submittedName>
        <fullName evidence="9">Achaete-scute homolog 1a-like</fullName>
    </submittedName>
    <submittedName>
        <fullName evidence="7">Cnidarian achaete-scute homolog</fullName>
    </submittedName>
</protein>
<evidence type="ECO:0000313" key="8">
    <source>
        <dbReference type="Proteomes" id="UP001652625"/>
    </source>
</evidence>
<evidence type="ECO:0000256" key="4">
    <source>
        <dbReference type="ARBA" id="ARBA00023242"/>
    </source>
</evidence>
<dbReference type="SUPFAM" id="SSF47459">
    <property type="entry name" value="HLH, helix-loop-helix DNA-binding domain"/>
    <property type="match status" value="1"/>
</dbReference>
<dbReference type="GO" id="GO:0000981">
    <property type="term" value="F:DNA-binding transcription factor activity, RNA polymerase II-specific"/>
    <property type="evidence" value="ECO:0007669"/>
    <property type="project" value="TreeGrafter"/>
</dbReference>
<accession>Q25179</accession>
<dbReference type="AlphaFoldDB" id="Q25179"/>
<dbReference type="SMART" id="SM00353">
    <property type="entry name" value="HLH"/>
    <property type="match status" value="1"/>
</dbReference>
<reference evidence="9" key="2">
    <citation type="journal article" date="2013" name="BMC Genomics">
        <title>RNAseq versus genome-predicted transcriptomes: a large population of novel transcripts identified in an Illumina-454 Hydra transcriptome.</title>
        <authorList>
            <person name="Wenger Y."/>
            <person name="Galliot B."/>
        </authorList>
    </citation>
    <scope>NUCLEOTIDE SEQUENCE</scope>
</reference>
<evidence type="ECO:0000256" key="1">
    <source>
        <dbReference type="ARBA" id="ARBA00004123"/>
    </source>
</evidence>
<keyword evidence="3" id="KW-0238">DNA-binding</keyword>
<dbReference type="GO" id="GO:0007399">
    <property type="term" value="P:nervous system development"/>
    <property type="evidence" value="ECO:0007669"/>
    <property type="project" value="UniProtKB-KW"/>
</dbReference>
<evidence type="ECO:0000256" key="3">
    <source>
        <dbReference type="ARBA" id="ARBA00023125"/>
    </source>
</evidence>
<dbReference type="KEGG" id="hmg:100215172"/>
<proteinExistence type="evidence at transcript level"/>
<evidence type="ECO:0000259" key="6">
    <source>
        <dbReference type="PROSITE" id="PS50888"/>
    </source>
</evidence>
<reference evidence="9" key="4">
    <citation type="submission" date="2025-05" db="UniProtKB">
        <authorList>
            <consortium name="RefSeq"/>
        </authorList>
    </citation>
    <scope>IDENTIFICATION</scope>
</reference>
<evidence type="ECO:0000256" key="5">
    <source>
        <dbReference type="SAM" id="MobiDB-lite"/>
    </source>
</evidence>
<gene>
    <name evidence="7 9" type="primary">CnASH</name>
    <name evidence="9" type="synonym">LOC100215172</name>
</gene>
<comment type="subcellular location">
    <subcellularLocation>
        <location evidence="1">Nucleus</location>
    </subcellularLocation>
</comment>